<gene>
    <name evidence="3" type="ORF">H0484_01470</name>
</gene>
<dbReference type="InterPro" id="IPR045079">
    <property type="entry name" value="Oxoprolinase-like"/>
</dbReference>
<evidence type="ECO:0000259" key="2">
    <source>
        <dbReference type="Pfam" id="PF05378"/>
    </source>
</evidence>
<dbReference type="Proteomes" id="UP000776983">
    <property type="component" value="Unassembled WGS sequence"/>
</dbReference>
<dbReference type="Pfam" id="PF05378">
    <property type="entry name" value="Hydant_A_N"/>
    <property type="match status" value="1"/>
</dbReference>
<feature type="domain" description="Hydantoinase/oxoprolinase N-terminal" evidence="2">
    <location>
        <begin position="4"/>
        <end position="164"/>
    </location>
</feature>
<evidence type="ECO:0000313" key="4">
    <source>
        <dbReference type="Proteomes" id="UP000776983"/>
    </source>
</evidence>
<accession>A0ABS8C9W9</accession>
<dbReference type="InterPro" id="IPR053706">
    <property type="entry name" value="APC_alpha_subunit-like"/>
</dbReference>
<name>A0ABS8C9W9_9BURK</name>
<dbReference type="InterPro" id="IPR016039">
    <property type="entry name" value="Thiolase-like"/>
</dbReference>
<keyword evidence="4" id="KW-1185">Reference proteome</keyword>
<dbReference type="SUPFAM" id="SSF53901">
    <property type="entry name" value="Thiolase-like"/>
    <property type="match status" value="1"/>
</dbReference>
<comment type="caution">
    <text evidence="3">The sequence shown here is derived from an EMBL/GenBank/DDBJ whole genome shotgun (WGS) entry which is preliminary data.</text>
</comment>
<evidence type="ECO:0000259" key="1">
    <source>
        <dbReference type="Pfam" id="PF01968"/>
    </source>
</evidence>
<proteinExistence type="predicted"/>
<dbReference type="RefSeq" id="WP_226952660.1">
    <property type="nucleotide sequence ID" value="NZ_JACDXW010000001.1"/>
</dbReference>
<dbReference type="InterPro" id="IPR008040">
    <property type="entry name" value="Hydant_A_N"/>
</dbReference>
<dbReference type="NCBIfam" id="NF042960">
    <property type="entry name" value="AcphenoCarb_ApcA"/>
    <property type="match status" value="1"/>
</dbReference>
<dbReference type="InterPro" id="IPR002821">
    <property type="entry name" value="Hydantoinase_A"/>
</dbReference>
<sequence>MLTVDIDTGGTMTDALVSDGAVRLAFKVDTTPHDYTVSFLACLQEAAKAMSYDSVAEFLRRVDLIRWSSTITTNVLGERRGSKVGLLVSKGQEAALYGEGRSPIIGELVADGAVIGLPQEPTAADVLAGVKQLLENGVRRICVCLADTFPDNTAERDIKQIIEEQYPDHIIGSVPVLLGSEMAPLRHDQTRAHYSVMNAYTHTQLANSLFKAEDLLRDDYGWNGPLLIGHTSGGVARIGKTKAVDTIESGPVFGTFGGAYMAGLYGFENVVCFDVGGTTTKASIVRSGEPVFQRGGELMEVPVLTSFAMLRSAVVGGGSVARVKNDAVSLGPDSMGAAPGPACYGLGGTQPTLTDALHVLGYLDGDNFLGGRRRLQLERARLAIEKQIAQPLGVSVEQAALAIRDEAVAMMGELIEGILAEAGLAAKDTPLFAFGGNGPMFAAFVAQRLGMPSAYIFDLGPVFSTFGSAISDVVHCYEQGVACEWGAQAETLLTPVIEQMQRQAERDLKGEGFDPAKANQVWELDLQLSPEEVATVRIDTQATEAAAIFAKLDEAVKAQGHEGRQALGLRLSTRYVVGAHGAQARQAQAAAPKPEQREAQFVSGKREDVAVHRWESMNVGDRVQGPAVINGATMTCPVPAAWQLSVDEYGNASLTRS</sequence>
<protein>
    <submittedName>
        <fullName evidence="3">Hydantoinase/oxoprolinase family protein</fullName>
    </submittedName>
</protein>
<dbReference type="EMBL" id="JACDXW010000001">
    <property type="protein sequence ID" value="MCB5362424.1"/>
    <property type="molecule type" value="Genomic_DNA"/>
</dbReference>
<dbReference type="Pfam" id="PF01968">
    <property type="entry name" value="Hydantoinase_A"/>
    <property type="match status" value="1"/>
</dbReference>
<evidence type="ECO:0000313" key="3">
    <source>
        <dbReference type="EMBL" id="MCB5362424.1"/>
    </source>
</evidence>
<reference evidence="3 4" key="1">
    <citation type="submission" date="2020-07" db="EMBL/GenBank/DDBJ databases">
        <title>Pusillimonas sp. nov., isolated from poultry manure in Taiwan.</title>
        <authorList>
            <person name="Lin S.-Y."/>
            <person name="Tang Y.-S."/>
            <person name="Young C.-C."/>
        </authorList>
    </citation>
    <scope>NUCLEOTIDE SEQUENCE [LARGE SCALE GENOMIC DNA]</scope>
    <source>
        <strain evidence="3 4">CC-YST705</strain>
    </source>
</reference>
<dbReference type="PANTHER" id="PTHR11365:SF23">
    <property type="entry name" value="HYPOTHETICAL 5-OXOPROLINASE (EUROFUNG)-RELATED"/>
    <property type="match status" value="1"/>
</dbReference>
<dbReference type="PANTHER" id="PTHR11365">
    <property type="entry name" value="5-OXOPROLINASE RELATED"/>
    <property type="match status" value="1"/>
</dbReference>
<feature type="domain" description="Hydantoinase A/oxoprolinase" evidence="1">
    <location>
        <begin position="191"/>
        <end position="475"/>
    </location>
</feature>
<organism evidence="3 4">
    <name type="scientific">Mesopusillimonas faecipullorum</name>
    <dbReference type="NCBI Taxonomy" id="2755040"/>
    <lineage>
        <taxon>Bacteria</taxon>
        <taxon>Pseudomonadati</taxon>
        <taxon>Pseudomonadota</taxon>
        <taxon>Betaproteobacteria</taxon>
        <taxon>Burkholderiales</taxon>
        <taxon>Alcaligenaceae</taxon>
        <taxon>Mesopusillimonas</taxon>
    </lineage>
</organism>